<organism evidence="2 3">
    <name type="scientific">Rhodonia placenta</name>
    <dbReference type="NCBI Taxonomy" id="104341"/>
    <lineage>
        <taxon>Eukaryota</taxon>
        <taxon>Fungi</taxon>
        <taxon>Dikarya</taxon>
        <taxon>Basidiomycota</taxon>
        <taxon>Agaricomycotina</taxon>
        <taxon>Agaricomycetes</taxon>
        <taxon>Polyporales</taxon>
        <taxon>Adustoporiaceae</taxon>
        <taxon>Rhodonia</taxon>
    </lineage>
</organism>
<comment type="caution">
    <text evidence="2">The sequence shown here is derived from an EMBL/GenBank/DDBJ whole genome shotgun (WGS) entry which is preliminary data.</text>
</comment>
<dbReference type="AlphaFoldDB" id="A0A8H7NRB0"/>
<gene>
    <name evidence="2" type="ORF">IEO21_11056</name>
</gene>
<dbReference type="Proteomes" id="UP000639403">
    <property type="component" value="Unassembled WGS sequence"/>
</dbReference>
<feature type="compositionally biased region" description="Basic and acidic residues" evidence="1">
    <location>
        <begin position="132"/>
        <end position="141"/>
    </location>
</feature>
<proteinExistence type="predicted"/>
<evidence type="ECO:0000313" key="3">
    <source>
        <dbReference type="Proteomes" id="UP000639403"/>
    </source>
</evidence>
<accession>A0A8H7NRB0</accession>
<feature type="region of interest" description="Disordered" evidence="1">
    <location>
        <begin position="1"/>
        <end position="21"/>
    </location>
</feature>
<reference evidence="2" key="2">
    <citation type="journal article" name="Front. Microbiol.">
        <title>Degradative Capacity of Two Strains of Rhodonia placenta: From Phenotype to Genotype.</title>
        <authorList>
            <person name="Kolle M."/>
            <person name="Horta M.A.C."/>
            <person name="Nowrousian M."/>
            <person name="Ohm R.A."/>
            <person name="Benz J.P."/>
            <person name="Pilgard A."/>
        </authorList>
    </citation>
    <scope>NUCLEOTIDE SEQUENCE</scope>
    <source>
        <strain evidence="2">FPRL280</strain>
    </source>
</reference>
<name>A0A8H7NRB0_9APHY</name>
<sequence>MGPGSGIRNRARGKGKSAAPLVIQLRRQAAHGELRIERPRAQRKEAEDEPLYPFLALRRAAKAAAAASEADVVPPRTPAGTRRLEVEVVRTLSTMNGRHKALRRKTRHEIGKQEEHQYDEEAWRRCAWAEQESEHKGEREGTASVSLRGPSMVLAH</sequence>
<dbReference type="EMBL" id="JADOXO010001436">
    <property type="protein sequence ID" value="KAF9795918.1"/>
    <property type="molecule type" value="Genomic_DNA"/>
</dbReference>
<evidence type="ECO:0000256" key="1">
    <source>
        <dbReference type="SAM" id="MobiDB-lite"/>
    </source>
</evidence>
<protein>
    <submittedName>
        <fullName evidence="2">Uncharacterized protein</fullName>
    </submittedName>
</protein>
<reference evidence="2" key="1">
    <citation type="submission" date="2020-11" db="EMBL/GenBank/DDBJ databases">
        <authorList>
            <person name="Koelle M."/>
            <person name="Horta M.A.C."/>
            <person name="Nowrousian M."/>
            <person name="Ohm R.A."/>
            <person name="Benz P."/>
            <person name="Pilgard A."/>
        </authorList>
    </citation>
    <scope>NUCLEOTIDE SEQUENCE</scope>
    <source>
        <strain evidence="2">FPRL280</strain>
    </source>
</reference>
<evidence type="ECO:0000313" key="2">
    <source>
        <dbReference type="EMBL" id="KAF9795918.1"/>
    </source>
</evidence>
<feature type="region of interest" description="Disordered" evidence="1">
    <location>
        <begin position="130"/>
        <end position="156"/>
    </location>
</feature>